<evidence type="ECO:0000313" key="2">
    <source>
        <dbReference type="EMBL" id="GLK66877.1"/>
    </source>
</evidence>
<reference evidence="2" key="1">
    <citation type="journal article" date="2014" name="Int. J. Syst. Evol. Microbiol.">
        <title>Complete genome sequence of Corynebacterium casei LMG S-19264T (=DSM 44701T), isolated from a smear-ripened cheese.</title>
        <authorList>
            <consortium name="US DOE Joint Genome Institute (JGI-PGF)"/>
            <person name="Walter F."/>
            <person name="Albersmeier A."/>
            <person name="Kalinowski J."/>
            <person name="Ruckert C."/>
        </authorList>
    </citation>
    <scope>NUCLEOTIDE SEQUENCE</scope>
    <source>
        <strain evidence="2">VKM B-2347</strain>
    </source>
</reference>
<keyword evidence="1" id="KW-0732">Signal</keyword>
<feature type="signal peptide" evidence="1">
    <location>
        <begin position="1"/>
        <end position="24"/>
    </location>
</feature>
<dbReference type="EMBL" id="BSFI01000002">
    <property type="protein sequence ID" value="GLK66877.1"/>
    <property type="molecule type" value="Genomic_DNA"/>
</dbReference>
<protein>
    <recommendedName>
        <fullName evidence="4">DUF192 domain-containing protein</fullName>
    </recommendedName>
</protein>
<dbReference type="Proteomes" id="UP001143372">
    <property type="component" value="Unassembled WGS sequence"/>
</dbReference>
<evidence type="ECO:0008006" key="4">
    <source>
        <dbReference type="Google" id="ProtNLM"/>
    </source>
</evidence>
<accession>A0A9W6IY64</accession>
<name>A0A9W6IY64_9HYPH</name>
<sequence>MTIFRRYPIALALVALLFAAPAFAAPAEKLTFETATGAHDFMVEVATTPEEREVGLMYRRSLAPDHGMLFDFGKVDDVAMWMENTYVALDMAFVGADGKVTRIEENAEPLSTRIISSGGPVKYVVELLAGTAKRIGLKPGDRVIHPKVGA</sequence>
<dbReference type="InterPro" id="IPR003795">
    <property type="entry name" value="DUF192"/>
</dbReference>
<dbReference type="RefSeq" id="WP_271167135.1">
    <property type="nucleotide sequence ID" value="NZ_BSFI01000002.1"/>
</dbReference>
<dbReference type="AlphaFoldDB" id="A0A9W6IY64"/>
<evidence type="ECO:0000256" key="1">
    <source>
        <dbReference type="SAM" id="SignalP"/>
    </source>
</evidence>
<dbReference type="InterPro" id="IPR038695">
    <property type="entry name" value="Saro_0823-like_sf"/>
</dbReference>
<evidence type="ECO:0000313" key="3">
    <source>
        <dbReference type="Proteomes" id="UP001143372"/>
    </source>
</evidence>
<feature type="chain" id="PRO_5040804864" description="DUF192 domain-containing protein" evidence="1">
    <location>
        <begin position="25"/>
        <end position="150"/>
    </location>
</feature>
<organism evidence="2 3">
    <name type="scientific">Hansschlegelia plantiphila</name>
    <dbReference type="NCBI Taxonomy" id="374655"/>
    <lineage>
        <taxon>Bacteria</taxon>
        <taxon>Pseudomonadati</taxon>
        <taxon>Pseudomonadota</taxon>
        <taxon>Alphaproteobacteria</taxon>
        <taxon>Hyphomicrobiales</taxon>
        <taxon>Methylopilaceae</taxon>
        <taxon>Hansschlegelia</taxon>
    </lineage>
</organism>
<dbReference type="PANTHER" id="PTHR37953:SF1">
    <property type="entry name" value="UPF0127 PROTEIN MJ1496"/>
    <property type="match status" value="1"/>
</dbReference>
<dbReference type="Gene3D" id="2.60.120.1140">
    <property type="entry name" value="Protein of unknown function DUF192"/>
    <property type="match status" value="1"/>
</dbReference>
<proteinExistence type="predicted"/>
<keyword evidence="3" id="KW-1185">Reference proteome</keyword>
<gene>
    <name evidence="2" type="ORF">GCM10008179_05150</name>
</gene>
<dbReference type="Pfam" id="PF02643">
    <property type="entry name" value="DUF192"/>
    <property type="match status" value="1"/>
</dbReference>
<reference evidence="2" key="2">
    <citation type="submission" date="2023-01" db="EMBL/GenBank/DDBJ databases">
        <authorList>
            <person name="Sun Q."/>
            <person name="Evtushenko L."/>
        </authorList>
    </citation>
    <scope>NUCLEOTIDE SEQUENCE</scope>
    <source>
        <strain evidence="2">VKM B-2347</strain>
    </source>
</reference>
<dbReference type="PANTHER" id="PTHR37953">
    <property type="entry name" value="UPF0127 PROTEIN MJ1496"/>
    <property type="match status" value="1"/>
</dbReference>
<comment type="caution">
    <text evidence="2">The sequence shown here is derived from an EMBL/GenBank/DDBJ whole genome shotgun (WGS) entry which is preliminary data.</text>
</comment>